<keyword evidence="3 7" id="KW-0812">Transmembrane</keyword>
<evidence type="ECO:0000313" key="10">
    <source>
        <dbReference type="EMBL" id="EHR32632.1"/>
    </source>
</evidence>
<comment type="similarity">
    <text evidence="6">Belongs to the ABC-4 integral membrane protein family.</text>
</comment>
<gene>
    <name evidence="10" type="ORF">HMPREF9709_01563</name>
</gene>
<dbReference type="InterPro" id="IPR050250">
    <property type="entry name" value="Macrolide_Exporter_MacB"/>
</dbReference>
<dbReference type="OrthoDB" id="1694171at2"/>
<feature type="transmembrane region" description="Helical" evidence="7">
    <location>
        <begin position="326"/>
        <end position="348"/>
    </location>
</feature>
<feature type="domain" description="ABC3 transporter permease C-terminal" evidence="8">
    <location>
        <begin position="276"/>
        <end position="385"/>
    </location>
</feature>
<comment type="subcellular location">
    <subcellularLocation>
        <location evidence="1">Cell membrane</location>
        <topology evidence="1">Multi-pass membrane protein</topology>
    </subcellularLocation>
</comment>
<dbReference type="Pfam" id="PF12704">
    <property type="entry name" value="MacB_PCD"/>
    <property type="match status" value="1"/>
</dbReference>
<protein>
    <recommendedName>
        <fullName evidence="12">ABC3 transporter permease protein domain-containing protein</fullName>
    </recommendedName>
</protein>
<dbReference type="eggNOG" id="COG0577">
    <property type="taxonomic scope" value="Bacteria"/>
</dbReference>
<evidence type="ECO:0000256" key="5">
    <source>
        <dbReference type="ARBA" id="ARBA00023136"/>
    </source>
</evidence>
<keyword evidence="11" id="KW-1185">Reference proteome</keyword>
<keyword evidence="2" id="KW-1003">Cell membrane</keyword>
<dbReference type="GO" id="GO:0022857">
    <property type="term" value="F:transmembrane transporter activity"/>
    <property type="evidence" value="ECO:0007669"/>
    <property type="project" value="TreeGrafter"/>
</dbReference>
<feature type="transmembrane region" description="Helical" evidence="7">
    <location>
        <begin position="20"/>
        <end position="40"/>
    </location>
</feature>
<evidence type="ECO:0000256" key="1">
    <source>
        <dbReference type="ARBA" id="ARBA00004651"/>
    </source>
</evidence>
<feature type="transmembrane region" description="Helical" evidence="7">
    <location>
        <begin position="768"/>
        <end position="790"/>
    </location>
</feature>
<evidence type="ECO:0008006" key="12">
    <source>
        <dbReference type="Google" id="ProtNLM"/>
    </source>
</evidence>
<comment type="caution">
    <text evidence="10">The sequence shown here is derived from an EMBL/GenBank/DDBJ whole genome shotgun (WGS) entry which is preliminary data.</text>
</comment>
<feature type="domain" description="ABC3 transporter permease C-terminal" evidence="8">
    <location>
        <begin position="720"/>
        <end position="833"/>
    </location>
</feature>
<dbReference type="PANTHER" id="PTHR30572:SF4">
    <property type="entry name" value="ABC TRANSPORTER PERMEASE YTRF"/>
    <property type="match status" value="1"/>
</dbReference>
<feature type="domain" description="MacB-like periplasmic core" evidence="9">
    <location>
        <begin position="19"/>
        <end position="235"/>
    </location>
</feature>
<dbReference type="HOGENOM" id="CLU_010964_2_0_9"/>
<evidence type="ECO:0000256" key="6">
    <source>
        <dbReference type="ARBA" id="ARBA00038076"/>
    </source>
</evidence>
<sequence>MNLLRELTIKNLKINKRRSIITTIGIILSVALMVTVTTMVSSLKATMRNAIISENGNYHIKIINGNDYVDKIKNNKDVDSYFINHELGYANINSKEDYKPYLKVIAMDKDNFSKNELKIIKGKFPENSNEIVVGENIKTVSKVDLAIGQKLNLAVSDRVTKEGEAATEYIPEMEHLQEKFKKEYTVVGIIKRANRGMEDYTDPGVSAITLPDSENVQHSKQNIFYRIKSNVNIEEHLHENYGDDTSNLVINYRLMQTEGFETDDDIVNMLYILSVILLVIILLTSIVVIKNSFSISIVEKTKQYGILKSLGASNSQIKRDIYFEGFVLGSIGIILGIALGIIVNKILIVVMNTYLKDILQDIKFVSSISILGIVIAAVTSMLSIFISLFLIARRVRKFSAIESIRSTKDIVIKRKIKTPKFIESLFGVSGLISHKNFKRDKKRYRTTTISITLIVIIFIGLFSATSYLRKTLDIEFGSVNFNIEHTTFSSNKNQLDKDVEISKKIVNEVLEDEKSLMTKSTAVLIDSKYLDDNIQSSYEKEGTYARLNLLDDATFDKLLKENNLGKENTHLVINKHKMEDENNKTTEFKTFKDLNIDIHLNDNLVEELYGENDENSSLDTFKKEKVNIKLAEINEPVMGFQKYNTNYEINIFARESDYAKKVFIDRFSLFIQSNDDRKTQDNIEKFVESEDTTFYINNITELIRRINNAIFILNIFSYGFIIVISLIALTSTFNTITSNMILRKREFATLRSIGITNKDIKNMIKLESIFLGLKSLIFGIPIGLAISYLIYTVIKNNVVFEYYLPITSIALSIIIVFSILYMIMSFAVSKVDKLNIVETIKNENV</sequence>
<evidence type="ECO:0000259" key="9">
    <source>
        <dbReference type="Pfam" id="PF12704"/>
    </source>
</evidence>
<dbReference type="Pfam" id="PF02687">
    <property type="entry name" value="FtsX"/>
    <property type="match status" value="2"/>
</dbReference>
<dbReference type="PANTHER" id="PTHR30572">
    <property type="entry name" value="MEMBRANE COMPONENT OF TRANSPORTER-RELATED"/>
    <property type="match status" value="1"/>
</dbReference>
<keyword evidence="4 7" id="KW-1133">Transmembrane helix</keyword>
<feature type="transmembrane region" description="Helical" evidence="7">
    <location>
        <begin position="715"/>
        <end position="736"/>
    </location>
</feature>
<dbReference type="GeneID" id="96999507"/>
<dbReference type="EMBL" id="AGEI01000028">
    <property type="protein sequence ID" value="EHR32632.1"/>
    <property type="molecule type" value="Genomic_DNA"/>
</dbReference>
<dbReference type="RefSeq" id="WP_005399078.1">
    <property type="nucleotide sequence ID" value="NZ_JH601088.1"/>
</dbReference>
<dbReference type="GO" id="GO:0005886">
    <property type="term" value="C:plasma membrane"/>
    <property type="evidence" value="ECO:0007669"/>
    <property type="project" value="UniProtKB-SubCell"/>
</dbReference>
<evidence type="ECO:0000256" key="3">
    <source>
        <dbReference type="ARBA" id="ARBA00022692"/>
    </source>
</evidence>
<dbReference type="InterPro" id="IPR025857">
    <property type="entry name" value="MacB_PCD"/>
</dbReference>
<reference evidence="10 11" key="1">
    <citation type="submission" date="2012-01" db="EMBL/GenBank/DDBJ databases">
        <title>The Genome Sequence of Helcococcus kunzii ATCC 51366.</title>
        <authorList>
            <consortium name="The Broad Institute Genome Sequencing Platform"/>
            <person name="Earl A."/>
            <person name="Ward D."/>
            <person name="Feldgarden M."/>
            <person name="Gevers D."/>
            <person name="Huys G."/>
            <person name="Young S.K."/>
            <person name="Zeng Q."/>
            <person name="Gargeya S."/>
            <person name="Fitzgerald M."/>
            <person name="Haas B."/>
            <person name="Abouelleil A."/>
            <person name="Alvarado L."/>
            <person name="Arachchi H.M."/>
            <person name="Berlin A."/>
            <person name="Chapman S.B."/>
            <person name="Gearin G."/>
            <person name="Goldberg J."/>
            <person name="Griggs A."/>
            <person name="Gujja S."/>
            <person name="Hansen M."/>
            <person name="Heiman D."/>
            <person name="Howarth C."/>
            <person name="Larimer J."/>
            <person name="Lui A."/>
            <person name="MacDonald P.J.P."/>
            <person name="McCowen C."/>
            <person name="Montmayeur A."/>
            <person name="Murphy C."/>
            <person name="Neiman D."/>
            <person name="Pearson M."/>
            <person name="Priest M."/>
            <person name="Roberts A."/>
            <person name="Saif S."/>
            <person name="Shea T."/>
            <person name="Sisk P."/>
            <person name="Stolte C."/>
            <person name="Sykes S."/>
            <person name="Wortman J."/>
            <person name="Nusbaum C."/>
            <person name="Birren B."/>
        </authorList>
    </citation>
    <scope>NUCLEOTIDE SEQUENCE [LARGE SCALE GENOMIC DNA]</scope>
    <source>
        <strain evidence="10 11">ATCC 51366</strain>
    </source>
</reference>
<evidence type="ECO:0000313" key="11">
    <source>
        <dbReference type="Proteomes" id="UP000004191"/>
    </source>
</evidence>
<feature type="transmembrane region" description="Helical" evidence="7">
    <location>
        <begin position="269"/>
        <end position="289"/>
    </location>
</feature>
<dbReference type="InterPro" id="IPR003838">
    <property type="entry name" value="ABC3_permease_C"/>
</dbReference>
<proteinExistence type="inferred from homology"/>
<name>H3NQF2_9FIRM</name>
<evidence type="ECO:0000256" key="7">
    <source>
        <dbReference type="SAM" id="Phobius"/>
    </source>
</evidence>
<feature type="transmembrane region" description="Helical" evidence="7">
    <location>
        <begin position="368"/>
        <end position="391"/>
    </location>
</feature>
<feature type="transmembrane region" description="Helical" evidence="7">
    <location>
        <begin position="448"/>
        <end position="468"/>
    </location>
</feature>
<dbReference type="AlphaFoldDB" id="H3NQF2"/>
<feature type="transmembrane region" description="Helical" evidence="7">
    <location>
        <begin position="802"/>
        <end position="823"/>
    </location>
</feature>
<dbReference type="Proteomes" id="UP000004191">
    <property type="component" value="Unassembled WGS sequence"/>
</dbReference>
<evidence type="ECO:0000256" key="2">
    <source>
        <dbReference type="ARBA" id="ARBA00022475"/>
    </source>
</evidence>
<evidence type="ECO:0000259" key="8">
    <source>
        <dbReference type="Pfam" id="PF02687"/>
    </source>
</evidence>
<organism evidence="10 11">
    <name type="scientific">Helcococcus kunzii ATCC 51366</name>
    <dbReference type="NCBI Taxonomy" id="883114"/>
    <lineage>
        <taxon>Bacteria</taxon>
        <taxon>Bacillati</taxon>
        <taxon>Bacillota</taxon>
        <taxon>Tissierellia</taxon>
        <taxon>Tissierellales</taxon>
        <taxon>Peptoniphilaceae</taxon>
        <taxon>Helcococcus</taxon>
    </lineage>
</organism>
<accession>H3NQF2</accession>
<evidence type="ECO:0000256" key="4">
    <source>
        <dbReference type="ARBA" id="ARBA00022989"/>
    </source>
</evidence>
<dbReference type="STRING" id="883114.HMPREF9709_01563"/>
<keyword evidence="5 7" id="KW-0472">Membrane</keyword>